<keyword evidence="13" id="KW-1185">Reference proteome</keyword>
<feature type="non-terminal residue" evidence="12">
    <location>
        <position position="119"/>
    </location>
</feature>
<dbReference type="GO" id="GO:0035023">
    <property type="term" value="P:regulation of Rho protein signal transduction"/>
    <property type="evidence" value="ECO:0007669"/>
    <property type="project" value="InterPro"/>
</dbReference>
<feature type="domain" description="CRIB" evidence="11">
    <location>
        <begin position="68"/>
        <end position="81"/>
    </location>
</feature>
<feature type="non-terminal residue" evidence="12">
    <location>
        <position position="1"/>
    </location>
</feature>
<evidence type="ECO:0000259" key="11">
    <source>
        <dbReference type="PROSITE" id="PS50108"/>
    </source>
</evidence>
<comment type="subcellular location">
    <subcellularLocation>
        <location evidence="1">Cell membrane</location>
        <topology evidence="1">Lipid-anchor</topology>
    </subcellularLocation>
    <subcellularLocation>
        <location evidence="2">Cytoplasm</location>
        <location evidence="2">Cytoskeleton</location>
    </subcellularLocation>
</comment>
<comment type="caution">
    <text evidence="12">The sequence shown here is derived from an EMBL/GenBank/DDBJ whole genome shotgun (WGS) entry which is preliminary data.</text>
</comment>
<dbReference type="Gene3D" id="3.90.810.10">
    <property type="entry name" value="CRIB domain"/>
    <property type="match status" value="1"/>
</dbReference>
<comment type="similarity">
    <text evidence="3">Belongs to the CDC42SE/SPEC family.</text>
</comment>
<dbReference type="GO" id="GO:0031267">
    <property type="term" value="F:small GTPase binding"/>
    <property type="evidence" value="ECO:0007669"/>
    <property type="project" value="InterPro"/>
</dbReference>
<dbReference type="OrthoDB" id="5559822at2759"/>
<organism evidence="12 13">
    <name type="scientific">Dinothrombium tinctorium</name>
    <dbReference type="NCBI Taxonomy" id="1965070"/>
    <lineage>
        <taxon>Eukaryota</taxon>
        <taxon>Metazoa</taxon>
        <taxon>Ecdysozoa</taxon>
        <taxon>Arthropoda</taxon>
        <taxon>Chelicerata</taxon>
        <taxon>Arachnida</taxon>
        <taxon>Acari</taxon>
        <taxon>Acariformes</taxon>
        <taxon>Trombidiformes</taxon>
        <taxon>Prostigmata</taxon>
        <taxon>Anystina</taxon>
        <taxon>Parasitengona</taxon>
        <taxon>Trombidioidea</taxon>
        <taxon>Trombidiidae</taxon>
        <taxon>Dinothrombium</taxon>
    </lineage>
</organism>
<evidence type="ECO:0000256" key="9">
    <source>
        <dbReference type="ARBA" id="ARBA00023212"/>
    </source>
</evidence>
<keyword evidence="5" id="KW-0963">Cytoplasm</keyword>
<sequence length="119" mass="13427">QNFFESSPISSKRGKVSSILKKNSFFNFNCLMSLLSSNMSEMWIQCFTCCITQQPSTKRRRRIDRSMISNPTDFRHTAHIGSGDMCAHIGTLQNQMASKGGYDYAIPVNVQIPVVDVKN</sequence>
<dbReference type="GO" id="GO:0008360">
    <property type="term" value="P:regulation of cell shape"/>
    <property type="evidence" value="ECO:0007669"/>
    <property type="project" value="UniProtKB-KW"/>
</dbReference>
<dbReference type="PROSITE" id="PS50108">
    <property type="entry name" value="CRIB"/>
    <property type="match status" value="1"/>
</dbReference>
<evidence type="ECO:0000256" key="4">
    <source>
        <dbReference type="ARBA" id="ARBA00022475"/>
    </source>
</evidence>
<keyword evidence="9" id="KW-0206">Cytoskeleton</keyword>
<proteinExistence type="inferred from homology"/>
<evidence type="ECO:0000256" key="5">
    <source>
        <dbReference type="ARBA" id="ARBA00022490"/>
    </source>
</evidence>
<evidence type="ECO:0000256" key="1">
    <source>
        <dbReference type="ARBA" id="ARBA00004193"/>
    </source>
</evidence>
<dbReference type="InterPro" id="IPR036936">
    <property type="entry name" value="CRIB_dom_sf"/>
</dbReference>
<keyword evidence="4" id="KW-1003">Cell membrane</keyword>
<evidence type="ECO:0000313" key="12">
    <source>
        <dbReference type="EMBL" id="RWS01641.1"/>
    </source>
</evidence>
<dbReference type="Proteomes" id="UP000285301">
    <property type="component" value="Unassembled WGS sequence"/>
</dbReference>
<evidence type="ECO:0000256" key="3">
    <source>
        <dbReference type="ARBA" id="ARBA00005720"/>
    </source>
</evidence>
<dbReference type="CDD" id="cd00132">
    <property type="entry name" value="CRIB"/>
    <property type="match status" value="1"/>
</dbReference>
<keyword evidence="6" id="KW-0133">Cell shape</keyword>
<keyword evidence="7" id="KW-0472">Membrane</keyword>
<dbReference type="AlphaFoldDB" id="A0A3S3P5V4"/>
<dbReference type="PANTHER" id="PTHR13502">
    <property type="entry name" value="CDC42 SMALL EFFECTOR PROTEIN HOMOLOG"/>
    <property type="match status" value="1"/>
</dbReference>
<evidence type="ECO:0000313" key="13">
    <source>
        <dbReference type="Proteomes" id="UP000285301"/>
    </source>
</evidence>
<dbReference type="STRING" id="1965070.A0A3S3P5V4"/>
<evidence type="ECO:0000256" key="2">
    <source>
        <dbReference type="ARBA" id="ARBA00004245"/>
    </source>
</evidence>
<dbReference type="GO" id="GO:0005886">
    <property type="term" value="C:plasma membrane"/>
    <property type="evidence" value="ECO:0007669"/>
    <property type="project" value="UniProtKB-SubCell"/>
</dbReference>
<reference evidence="12 13" key="1">
    <citation type="journal article" date="2018" name="Gigascience">
        <title>Genomes of trombidid mites reveal novel predicted allergens and laterally-transferred genes associated with secondary metabolism.</title>
        <authorList>
            <person name="Dong X."/>
            <person name="Chaisiri K."/>
            <person name="Xia D."/>
            <person name="Armstrong S.D."/>
            <person name="Fang Y."/>
            <person name="Donnelly M.J."/>
            <person name="Kadowaki T."/>
            <person name="McGarry J.W."/>
            <person name="Darby A.C."/>
            <person name="Makepeace B.L."/>
        </authorList>
    </citation>
    <scope>NUCLEOTIDE SEQUENCE [LARGE SCALE GENOMIC DNA]</scope>
    <source>
        <strain evidence="12">UoL-WK</strain>
    </source>
</reference>
<name>A0A3S3P5V4_9ACAR</name>
<evidence type="ECO:0000256" key="8">
    <source>
        <dbReference type="ARBA" id="ARBA00023139"/>
    </source>
</evidence>
<dbReference type="EMBL" id="NCKU01008851">
    <property type="protein sequence ID" value="RWS01641.1"/>
    <property type="molecule type" value="Genomic_DNA"/>
</dbReference>
<dbReference type="Pfam" id="PF00786">
    <property type="entry name" value="PBD"/>
    <property type="match status" value="1"/>
</dbReference>
<dbReference type="InterPro" id="IPR000095">
    <property type="entry name" value="CRIB_dom"/>
</dbReference>
<dbReference type="GO" id="GO:0005856">
    <property type="term" value="C:cytoskeleton"/>
    <property type="evidence" value="ECO:0007669"/>
    <property type="project" value="UniProtKB-SubCell"/>
</dbReference>
<gene>
    <name evidence="12" type="ORF">B4U79_04548</name>
</gene>
<keyword evidence="8" id="KW-0564">Palmitate</keyword>
<dbReference type="InterPro" id="IPR039056">
    <property type="entry name" value="SPEC"/>
</dbReference>
<evidence type="ECO:0000256" key="7">
    <source>
        <dbReference type="ARBA" id="ARBA00023136"/>
    </source>
</evidence>
<evidence type="ECO:0000256" key="6">
    <source>
        <dbReference type="ARBA" id="ARBA00022960"/>
    </source>
</evidence>
<dbReference type="PANTHER" id="PTHR13502:SF6">
    <property type="entry name" value="CDC42 SMALL EFFECTOR PROTEIN HOMOLOG"/>
    <property type="match status" value="1"/>
</dbReference>
<evidence type="ECO:0000256" key="10">
    <source>
        <dbReference type="ARBA" id="ARBA00023288"/>
    </source>
</evidence>
<keyword evidence="10" id="KW-0449">Lipoprotein</keyword>
<protein>
    <submittedName>
        <fullName evidence="12">CDC42 small effector protein 2-like protein</fullName>
    </submittedName>
</protein>
<accession>A0A3S3P5V4</accession>